<dbReference type="Gene3D" id="2.60.120.10">
    <property type="entry name" value="Jelly Rolls"/>
    <property type="match status" value="1"/>
</dbReference>
<feature type="compositionally biased region" description="Basic and acidic residues" evidence="2">
    <location>
        <begin position="115"/>
        <end position="128"/>
    </location>
</feature>
<evidence type="ECO:0000259" key="3">
    <source>
        <dbReference type="Pfam" id="PF07883"/>
    </source>
</evidence>
<reference evidence="4" key="1">
    <citation type="submission" date="2023-08" db="EMBL/GenBank/DDBJ databases">
        <authorList>
            <person name="Messyasz A."/>
            <person name="Mannisto M.K."/>
            <person name="Kerkhof L.J."/>
            <person name="Haggblom M."/>
        </authorList>
    </citation>
    <scope>NUCLEOTIDE SEQUENCE</scope>
    <source>
        <strain evidence="4">X5P6</strain>
    </source>
</reference>
<reference evidence="4" key="2">
    <citation type="journal article" date="2024" name="Environ. Microbiol.">
        <title>Genome analysis and description of Tunturibacter gen. nov. expands the diversity of Terriglobia in tundra soils.</title>
        <authorList>
            <person name="Messyasz A."/>
            <person name="Mannisto M.K."/>
            <person name="Kerkhof L.J."/>
            <person name="Haggblom M.M."/>
        </authorList>
    </citation>
    <scope>NUCLEOTIDE SEQUENCE</scope>
    <source>
        <strain evidence="4">X5P6</strain>
    </source>
</reference>
<dbReference type="SUPFAM" id="SSF51182">
    <property type="entry name" value="RmlC-like cupins"/>
    <property type="match status" value="1"/>
</dbReference>
<gene>
    <name evidence="4" type="ORF">RBB77_20570</name>
</gene>
<dbReference type="InterPro" id="IPR014710">
    <property type="entry name" value="RmlC-like_jellyroll"/>
</dbReference>
<keyword evidence="1" id="KW-0479">Metal-binding</keyword>
<dbReference type="Pfam" id="PF07883">
    <property type="entry name" value="Cupin_2"/>
    <property type="match status" value="1"/>
</dbReference>
<protein>
    <submittedName>
        <fullName evidence="4">Cupin domain-containing protein</fullName>
    </submittedName>
</protein>
<dbReference type="InterPro" id="IPR011051">
    <property type="entry name" value="RmlC_Cupin_sf"/>
</dbReference>
<accession>A0AAU7ZPC4</accession>
<evidence type="ECO:0000313" key="4">
    <source>
        <dbReference type="EMBL" id="XCB32791.1"/>
    </source>
</evidence>
<dbReference type="GO" id="GO:0046872">
    <property type="term" value="F:metal ion binding"/>
    <property type="evidence" value="ECO:0007669"/>
    <property type="project" value="UniProtKB-KW"/>
</dbReference>
<organism evidence="4">
    <name type="scientific">Tunturiibacter psychrotolerans</name>
    <dbReference type="NCBI Taxonomy" id="3069686"/>
    <lineage>
        <taxon>Bacteria</taxon>
        <taxon>Pseudomonadati</taxon>
        <taxon>Acidobacteriota</taxon>
        <taxon>Terriglobia</taxon>
        <taxon>Terriglobales</taxon>
        <taxon>Acidobacteriaceae</taxon>
        <taxon>Tunturiibacter</taxon>
    </lineage>
</organism>
<dbReference type="AlphaFoldDB" id="A0AAU7ZPC4"/>
<dbReference type="KEGG" id="tpsc:RBB77_20570"/>
<feature type="domain" description="Cupin type-2" evidence="3">
    <location>
        <begin position="43"/>
        <end position="108"/>
    </location>
</feature>
<name>A0AAU7ZPC4_9BACT</name>
<dbReference type="EMBL" id="CP132942">
    <property type="protein sequence ID" value="XCB32791.1"/>
    <property type="molecule type" value="Genomic_DNA"/>
</dbReference>
<dbReference type="InterPro" id="IPR051610">
    <property type="entry name" value="GPI/OXD"/>
</dbReference>
<evidence type="ECO:0000256" key="1">
    <source>
        <dbReference type="ARBA" id="ARBA00022723"/>
    </source>
</evidence>
<dbReference type="RefSeq" id="WP_353063630.1">
    <property type="nucleotide sequence ID" value="NZ_CP132942.1"/>
</dbReference>
<dbReference type="PANTHER" id="PTHR35848:SF9">
    <property type="entry name" value="SLL1358 PROTEIN"/>
    <property type="match status" value="1"/>
</dbReference>
<feature type="region of interest" description="Disordered" evidence="2">
    <location>
        <begin position="93"/>
        <end position="128"/>
    </location>
</feature>
<dbReference type="PANTHER" id="PTHR35848">
    <property type="entry name" value="OXALATE-BINDING PROTEIN"/>
    <property type="match status" value="1"/>
</dbReference>
<sequence length="128" mass="14371">MTSMTPIVSRLTGEHYKWGGPRGDDCDGWHLVRTPNLSIIEELMPPGTMEVRHFHVHSRQFFYVLEGELTLEVEQHSFILQAGEGLEVSPGQAHQAFNRSDNPARILVTSQPPSHGDRVNAKDKGQTK</sequence>
<evidence type="ECO:0000256" key="2">
    <source>
        <dbReference type="SAM" id="MobiDB-lite"/>
    </source>
</evidence>
<proteinExistence type="predicted"/>
<dbReference type="InterPro" id="IPR013096">
    <property type="entry name" value="Cupin_2"/>
</dbReference>